<dbReference type="InterPro" id="IPR007627">
    <property type="entry name" value="RNA_pol_sigma70_r2"/>
</dbReference>
<dbReference type="InterPro" id="IPR013324">
    <property type="entry name" value="RNA_pol_sigma_r3/r4-like"/>
</dbReference>
<dbReference type="NCBIfam" id="TIGR02937">
    <property type="entry name" value="sigma70-ECF"/>
    <property type="match status" value="1"/>
</dbReference>
<dbReference type="GO" id="GO:0003677">
    <property type="term" value="F:DNA binding"/>
    <property type="evidence" value="ECO:0007669"/>
    <property type="project" value="InterPro"/>
</dbReference>
<dbReference type="RefSeq" id="WP_021645963.1">
    <property type="nucleotide sequence ID" value="NZ_KE993128.1"/>
</dbReference>
<accession>U2DS48</accession>
<dbReference type="GO" id="GO:0006352">
    <property type="term" value="P:DNA-templated transcription initiation"/>
    <property type="evidence" value="ECO:0007669"/>
    <property type="project" value="InterPro"/>
</dbReference>
<proteinExistence type="inferred from homology"/>
<dbReference type="Pfam" id="PF04542">
    <property type="entry name" value="Sigma70_r2"/>
    <property type="match status" value="1"/>
</dbReference>
<dbReference type="PANTHER" id="PTHR43133:SF46">
    <property type="entry name" value="RNA POLYMERASE SIGMA-70 FACTOR ECF SUBFAMILY"/>
    <property type="match status" value="1"/>
</dbReference>
<dbReference type="GO" id="GO:0016987">
    <property type="term" value="F:sigma factor activity"/>
    <property type="evidence" value="ECO:0007669"/>
    <property type="project" value="UniProtKB-KW"/>
</dbReference>
<organism evidence="7 8">
    <name type="scientific">Bacteroides pyogenes F0041</name>
    <dbReference type="NCBI Taxonomy" id="1321819"/>
    <lineage>
        <taxon>Bacteria</taxon>
        <taxon>Pseudomonadati</taxon>
        <taxon>Bacteroidota</taxon>
        <taxon>Bacteroidia</taxon>
        <taxon>Bacteroidales</taxon>
        <taxon>Bacteroidaceae</taxon>
        <taxon>Bacteroides</taxon>
    </lineage>
</organism>
<comment type="caution">
    <text evidence="7">The sequence shown here is derived from an EMBL/GenBank/DDBJ whole genome shotgun (WGS) entry which is preliminary data.</text>
</comment>
<dbReference type="CDD" id="cd06171">
    <property type="entry name" value="Sigma70_r4"/>
    <property type="match status" value="1"/>
</dbReference>
<dbReference type="InterPro" id="IPR039425">
    <property type="entry name" value="RNA_pol_sigma-70-like"/>
</dbReference>
<dbReference type="EMBL" id="AWSV01000128">
    <property type="protein sequence ID" value="ERI84432.1"/>
    <property type="molecule type" value="Genomic_DNA"/>
</dbReference>
<reference evidence="7 8" key="1">
    <citation type="submission" date="2013-08" db="EMBL/GenBank/DDBJ databases">
        <authorList>
            <person name="Weinstock G."/>
            <person name="Sodergren E."/>
            <person name="Wylie T."/>
            <person name="Fulton L."/>
            <person name="Fulton R."/>
            <person name="Fronick C."/>
            <person name="O'Laughlin M."/>
            <person name="Godfrey J."/>
            <person name="Miner T."/>
            <person name="Herter B."/>
            <person name="Appelbaum E."/>
            <person name="Cordes M."/>
            <person name="Lek S."/>
            <person name="Wollam A."/>
            <person name="Pepin K.H."/>
            <person name="Palsikar V.B."/>
            <person name="Mitreva M."/>
            <person name="Wilson R.K."/>
        </authorList>
    </citation>
    <scope>NUCLEOTIDE SEQUENCE [LARGE SCALE GENOMIC DNA]</scope>
    <source>
        <strain evidence="7 8">F0041</strain>
    </source>
</reference>
<dbReference type="InterPro" id="IPR013325">
    <property type="entry name" value="RNA_pol_sigma_r2"/>
</dbReference>
<dbReference type="SUPFAM" id="SSF88659">
    <property type="entry name" value="Sigma3 and sigma4 domains of RNA polymerase sigma factors"/>
    <property type="match status" value="1"/>
</dbReference>
<dbReference type="InterPro" id="IPR013249">
    <property type="entry name" value="RNA_pol_sigma70_r4_t2"/>
</dbReference>
<keyword evidence="4" id="KW-0804">Transcription</keyword>
<keyword evidence="2" id="KW-0805">Transcription regulation</keyword>
<evidence type="ECO:0000256" key="2">
    <source>
        <dbReference type="ARBA" id="ARBA00023015"/>
    </source>
</evidence>
<gene>
    <name evidence="7" type="ORF">HMPREF1981_02420</name>
</gene>
<evidence type="ECO:0000313" key="8">
    <source>
        <dbReference type="Proteomes" id="UP000016496"/>
    </source>
</evidence>
<dbReference type="AlphaFoldDB" id="U2DS48"/>
<dbReference type="Gene3D" id="1.10.10.10">
    <property type="entry name" value="Winged helix-like DNA-binding domain superfamily/Winged helix DNA-binding domain"/>
    <property type="match status" value="1"/>
</dbReference>
<dbReference type="PANTHER" id="PTHR43133">
    <property type="entry name" value="RNA POLYMERASE ECF-TYPE SIGMA FACTO"/>
    <property type="match status" value="1"/>
</dbReference>
<dbReference type="PATRIC" id="fig|1321819.3.peg.2231"/>
<dbReference type="Proteomes" id="UP000016496">
    <property type="component" value="Unassembled WGS sequence"/>
</dbReference>
<evidence type="ECO:0000259" key="5">
    <source>
        <dbReference type="Pfam" id="PF04542"/>
    </source>
</evidence>
<name>U2DS48_9BACE</name>
<dbReference type="InterPro" id="IPR036388">
    <property type="entry name" value="WH-like_DNA-bd_sf"/>
</dbReference>
<dbReference type="Pfam" id="PF08281">
    <property type="entry name" value="Sigma70_r4_2"/>
    <property type="match status" value="1"/>
</dbReference>
<feature type="domain" description="RNA polymerase sigma factor 70 region 4 type 2" evidence="6">
    <location>
        <begin position="131"/>
        <end position="181"/>
    </location>
</feature>
<dbReference type="HOGENOM" id="CLU_047691_4_2_10"/>
<comment type="similarity">
    <text evidence="1">Belongs to the sigma-70 factor family. ECF subfamily.</text>
</comment>
<evidence type="ECO:0000256" key="3">
    <source>
        <dbReference type="ARBA" id="ARBA00023082"/>
    </source>
</evidence>
<keyword evidence="3" id="KW-0731">Sigma factor</keyword>
<evidence type="ECO:0000259" key="6">
    <source>
        <dbReference type="Pfam" id="PF08281"/>
    </source>
</evidence>
<dbReference type="InterPro" id="IPR014284">
    <property type="entry name" value="RNA_pol_sigma-70_dom"/>
</dbReference>
<evidence type="ECO:0000313" key="7">
    <source>
        <dbReference type="EMBL" id="ERI84432.1"/>
    </source>
</evidence>
<feature type="domain" description="RNA polymerase sigma-70 region 2" evidence="5">
    <location>
        <begin position="28"/>
        <end position="96"/>
    </location>
</feature>
<dbReference type="SUPFAM" id="SSF88946">
    <property type="entry name" value="Sigma2 domain of RNA polymerase sigma factors"/>
    <property type="match status" value="1"/>
</dbReference>
<protein>
    <submittedName>
        <fullName evidence="7">Sigma-70 region 2</fullName>
    </submittedName>
</protein>
<dbReference type="OrthoDB" id="1121921at2"/>
<evidence type="ECO:0000256" key="1">
    <source>
        <dbReference type="ARBA" id="ARBA00010641"/>
    </source>
</evidence>
<evidence type="ECO:0000256" key="4">
    <source>
        <dbReference type="ARBA" id="ARBA00023163"/>
    </source>
</evidence>
<dbReference type="Gene3D" id="1.10.1740.10">
    <property type="match status" value="1"/>
</dbReference>
<sequence length="203" mass="24682">MYDKEFTEYSRQQWESFQKGDDRAFAWLYSKYIQHLYQYGRRFTSDTEMIKDCLQDVFVNVYKQRKKTRLTPSPSNIRIYLMSALRNSIFNSFNKRNLYDTYIANISYEFDLSIEDKLIETENEVLQKHTIAHLLNALSPRQREIIYYRFFEGLEYNEICELMNLEYQSAYNLLQRALAKLRDLYGSTFPLLFLFQYIILERN</sequence>